<dbReference type="GeneID" id="94825940"/>
<accession>A0A1J4KQM7</accession>
<dbReference type="SMART" id="SM00320">
    <property type="entry name" value="WD40"/>
    <property type="match status" value="5"/>
</dbReference>
<protein>
    <recommendedName>
        <fullName evidence="5">Anaphase-promoting complex subunit 4 WD40 domain-containing protein</fullName>
    </recommendedName>
</protein>
<comment type="subcellular location">
    <subcellularLocation>
        <location evidence="1">Nucleus</location>
    </subcellularLocation>
</comment>
<dbReference type="InterPro" id="IPR015943">
    <property type="entry name" value="WD40/YVTN_repeat-like_dom_sf"/>
</dbReference>
<gene>
    <name evidence="3" type="ORF">TRFO_03350</name>
</gene>
<dbReference type="Pfam" id="PF00400">
    <property type="entry name" value="WD40"/>
    <property type="match status" value="3"/>
</dbReference>
<sequence>MRSRSNPKSGSKNVTSDLIARLGYLSVKSQEPSACKIDEFAVEQFFANYQRTDLFCVMTADHIEHGFNALAKASKIEGLEQLTAILEHIFIFAFCNIIVNDGTERAQLFLDRQSKFTSFPPKFIKTIGSLQPKDIDNFPEFSEFISNPSIIEFDPEFYHNLNSFIQKNPIPGSIYLLKHFLHNEIPVNSPITYSTTKDNRPIELNYRSECLTIPFHESNVPQLIQRSQQYSEFKISRQITGLMMKRPTTKPPHIPSLTSITVPRHASTAAMDPKSSAICYSELNSIYYVSPDNAVTKLRSHSHSITALSFSSCGKFILSGDCCGDVMVQSVNGKKHFVYQSIPETITTVTFYNRIFAVGTLSGSIYIYETNSKDVLRILLFHKSNDPQVTSAITFMSIHPNCEYIASVSMDNTIRICSITQAVCVRLWKCPTKIAMSARFSHDGKLLIVSCSEGCLYIYDIGSTKITRTIPIEAPLIDAIFSPNDQLIAIVDKTGGFSLWDSVDLTADNLIVLQIDKIKPINISFLEGDEVRVIGNLMPNKYFEDAFR</sequence>
<dbReference type="PANTHER" id="PTHR19879:SF1">
    <property type="entry name" value="CANNONBALL-RELATED"/>
    <property type="match status" value="1"/>
</dbReference>
<dbReference type="GO" id="GO:0006367">
    <property type="term" value="P:transcription initiation at RNA polymerase II promoter"/>
    <property type="evidence" value="ECO:0007669"/>
    <property type="project" value="TreeGrafter"/>
</dbReference>
<dbReference type="OrthoDB" id="239865at2759"/>
<comment type="caution">
    <text evidence="3">The sequence shown here is derived from an EMBL/GenBank/DDBJ whole genome shotgun (WGS) entry which is preliminary data.</text>
</comment>
<dbReference type="InterPro" id="IPR001680">
    <property type="entry name" value="WD40_rpt"/>
</dbReference>
<dbReference type="Gene3D" id="2.130.10.10">
    <property type="entry name" value="YVTN repeat-like/Quinoprotein amine dehydrogenase"/>
    <property type="match status" value="1"/>
</dbReference>
<dbReference type="PANTHER" id="PTHR19879">
    <property type="entry name" value="TRANSCRIPTION INITIATION FACTOR TFIID"/>
    <property type="match status" value="1"/>
</dbReference>
<evidence type="ECO:0000313" key="3">
    <source>
        <dbReference type="EMBL" id="OHT13585.1"/>
    </source>
</evidence>
<organism evidence="3 4">
    <name type="scientific">Tritrichomonas foetus</name>
    <dbReference type="NCBI Taxonomy" id="1144522"/>
    <lineage>
        <taxon>Eukaryota</taxon>
        <taxon>Metamonada</taxon>
        <taxon>Parabasalia</taxon>
        <taxon>Tritrichomonadida</taxon>
        <taxon>Tritrichomonadidae</taxon>
        <taxon>Tritrichomonas</taxon>
    </lineage>
</organism>
<evidence type="ECO:0000313" key="4">
    <source>
        <dbReference type="Proteomes" id="UP000179807"/>
    </source>
</evidence>
<dbReference type="AlphaFoldDB" id="A0A1J4KQM7"/>
<evidence type="ECO:0008006" key="5">
    <source>
        <dbReference type="Google" id="ProtNLM"/>
    </source>
</evidence>
<evidence type="ECO:0000256" key="1">
    <source>
        <dbReference type="ARBA" id="ARBA00004123"/>
    </source>
</evidence>
<dbReference type="SUPFAM" id="SSF160897">
    <property type="entry name" value="Taf5 N-terminal domain-like"/>
    <property type="match status" value="1"/>
</dbReference>
<reference evidence="3" key="1">
    <citation type="submission" date="2016-10" db="EMBL/GenBank/DDBJ databases">
        <authorList>
            <person name="Benchimol M."/>
            <person name="Almeida L.G."/>
            <person name="Vasconcelos A.T."/>
            <person name="Perreira-Neves A."/>
            <person name="Rosa I.A."/>
            <person name="Tasca T."/>
            <person name="Bogo M.R."/>
            <person name="de Souza W."/>
        </authorList>
    </citation>
    <scope>NUCLEOTIDE SEQUENCE [LARGE SCALE GENOMIC DNA]</scope>
    <source>
        <strain evidence="3">K</strain>
    </source>
</reference>
<dbReference type="VEuPathDB" id="TrichDB:TRFO_03350"/>
<proteinExistence type="predicted"/>
<dbReference type="RefSeq" id="XP_068366721.1">
    <property type="nucleotide sequence ID" value="XM_068491236.1"/>
</dbReference>
<dbReference type="EMBL" id="MLAK01000509">
    <property type="protein sequence ID" value="OHT13585.1"/>
    <property type="molecule type" value="Genomic_DNA"/>
</dbReference>
<dbReference type="GO" id="GO:0005669">
    <property type="term" value="C:transcription factor TFIID complex"/>
    <property type="evidence" value="ECO:0007669"/>
    <property type="project" value="TreeGrafter"/>
</dbReference>
<dbReference type="SUPFAM" id="SSF50978">
    <property type="entry name" value="WD40 repeat-like"/>
    <property type="match status" value="1"/>
</dbReference>
<keyword evidence="4" id="KW-1185">Reference proteome</keyword>
<evidence type="ECO:0000256" key="2">
    <source>
        <dbReference type="ARBA" id="ARBA00023242"/>
    </source>
</evidence>
<keyword evidence="2" id="KW-0539">Nucleus</keyword>
<dbReference type="InterPro" id="IPR036322">
    <property type="entry name" value="WD40_repeat_dom_sf"/>
</dbReference>
<name>A0A1J4KQM7_9EUKA</name>
<dbReference type="Proteomes" id="UP000179807">
    <property type="component" value="Unassembled WGS sequence"/>
</dbReference>
<dbReference type="GO" id="GO:0016251">
    <property type="term" value="F:RNA polymerase II general transcription initiation factor activity"/>
    <property type="evidence" value="ECO:0007669"/>
    <property type="project" value="TreeGrafter"/>
</dbReference>
<dbReference type="InterPro" id="IPR037264">
    <property type="entry name" value="TFIID_NTD2_sf"/>
</dbReference>